<dbReference type="RefSeq" id="WP_126416361.1">
    <property type="nucleotide sequence ID" value="NZ_LR134476.1"/>
</dbReference>
<gene>
    <name evidence="2" type="ORF">NCTC13354_00933</name>
</gene>
<dbReference type="AlphaFoldDB" id="A0A448PE65"/>
<feature type="region of interest" description="Disordered" evidence="1">
    <location>
        <begin position="131"/>
        <end position="152"/>
    </location>
</feature>
<name>A0A448PE65_9ACTO</name>
<proteinExistence type="predicted"/>
<accession>A0A448PE65</accession>
<dbReference type="EMBL" id="LR134476">
    <property type="protein sequence ID" value="VEI13222.1"/>
    <property type="molecule type" value="Genomic_DNA"/>
</dbReference>
<dbReference type="KEGG" id="tbw:NCTC13354_00933"/>
<evidence type="ECO:0000256" key="1">
    <source>
        <dbReference type="SAM" id="MobiDB-lite"/>
    </source>
</evidence>
<evidence type="ECO:0000313" key="2">
    <source>
        <dbReference type="EMBL" id="VEI13222.1"/>
    </source>
</evidence>
<organism evidence="2 3">
    <name type="scientific">Trueperella bialowiezensis</name>
    <dbReference type="NCBI Taxonomy" id="312285"/>
    <lineage>
        <taxon>Bacteria</taxon>
        <taxon>Bacillati</taxon>
        <taxon>Actinomycetota</taxon>
        <taxon>Actinomycetes</taxon>
        <taxon>Actinomycetales</taxon>
        <taxon>Actinomycetaceae</taxon>
        <taxon>Trueperella</taxon>
    </lineage>
</organism>
<feature type="compositionally biased region" description="Polar residues" evidence="1">
    <location>
        <begin position="19"/>
        <end position="30"/>
    </location>
</feature>
<feature type="compositionally biased region" description="Basic and acidic residues" evidence="1">
    <location>
        <begin position="31"/>
        <end position="63"/>
    </location>
</feature>
<keyword evidence="3" id="KW-1185">Reference proteome</keyword>
<sequence length="164" mass="18023">MDETTKPDRQTDEAEKNDSQVQESASTDTHPAQETDWKAQARKWEERAKANKTRADQLKKELDDANNASTDLDKALARISKLEDHNKQLQHSALVAEVAAAKNVDASLLSGTTRKELEAHADRLLAWRGSGAASAAAPNLGGQPSNQPEPDATRKLVRELFNKE</sequence>
<reference evidence="2 3" key="1">
    <citation type="submission" date="2018-12" db="EMBL/GenBank/DDBJ databases">
        <authorList>
            <consortium name="Pathogen Informatics"/>
        </authorList>
    </citation>
    <scope>NUCLEOTIDE SEQUENCE [LARGE SCALE GENOMIC DNA]</scope>
    <source>
        <strain evidence="2 3">NCTC13354</strain>
    </source>
</reference>
<evidence type="ECO:0000313" key="3">
    <source>
        <dbReference type="Proteomes" id="UP000269542"/>
    </source>
</evidence>
<dbReference type="OrthoDB" id="5150299at2"/>
<protein>
    <submittedName>
        <fullName evidence="2">Uncharacterized protein</fullName>
    </submittedName>
</protein>
<dbReference type="Proteomes" id="UP000269542">
    <property type="component" value="Chromosome"/>
</dbReference>
<feature type="region of interest" description="Disordered" evidence="1">
    <location>
        <begin position="1"/>
        <end position="70"/>
    </location>
</feature>
<feature type="compositionally biased region" description="Basic and acidic residues" evidence="1">
    <location>
        <begin position="1"/>
        <end position="18"/>
    </location>
</feature>